<dbReference type="Proteomes" id="UP000183832">
    <property type="component" value="Unassembled WGS sequence"/>
</dbReference>
<dbReference type="AlphaFoldDB" id="A0A1J1I8H1"/>
<sequence>MFLFCDIFDGTKSDEPNESKDEQEHIKFAVFDGKLTLDIYYFRIIGHIIGNKNSCRKSHSQNSSKNIT</sequence>
<protein>
    <submittedName>
        <fullName evidence="1">CLUMA_CG008805, isoform A</fullName>
    </submittedName>
</protein>
<keyword evidence="2" id="KW-1185">Reference proteome</keyword>
<dbReference type="EMBL" id="CVRI01000041">
    <property type="protein sequence ID" value="CRK95238.1"/>
    <property type="molecule type" value="Genomic_DNA"/>
</dbReference>
<evidence type="ECO:0000313" key="1">
    <source>
        <dbReference type="EMBL" id="CRK95238.1"/>
    </source>
</evidence>
<accession>A0A1J1I8H1</accession>
<name>A0A1J1I8H1_9DIPT</name>
<organism evidence="1 2">
    <name type="scientific">Clunio marinus</name>
    <dbReference type="NCBI Taxonomy" id="568069"/>
    <lineage>
        <taxon>Eukaryota</taxon>
        <taxon>Metazoa</taxon>
        <taxon>Ecdysozoa</taxon>
        <taxon>Arthropoda</taxon>
        <taxon>Hexapoda</taxon>
        <taxon>Insecta</taxon>
        <taxon>Pterygota</taxon>
        <taxon>Neoptera</taxon>
        <taxon>Endopterygota</taxon>
        <taxon>Diptera</taxon>
        <taxon>Nematocera</taxon>
        <taxon>Chironomoidea</taxon>
        <taxon>Chironomidae</taxon>
        <taxon>Clunio</taxon>
    </lineage>
</organism>
<proteinExistence type="predicted"/>
<gene>
    <name evidence="1" type="ORF">CLUMA_CG008805</name>
</gene>
<evidence type="ECO:0000313" key="2">
    <source>
        <dbReference type="Proteomes" id="UP000183832"/>
    </source>
</evidence>
<reference evidence="1 2" key="1">
    <citation type="submission" date="2015-04" db="EMBL/GenBank/DDBJ databases">
        <authorList>
            <person name="Syromyatnikov M.Y."/>
            <person name="Popov V.N."/>
        </authorList>
    </citation>
    <scope>NUCLEOTIDE SEQUENCE [LARGE SCALE GENOMIC DNA]</scope>
</reference>